<evidence type="ECO:0000256" key="10">
    <source>
        <dbReference type="ARBA" id="ARBA00023125"/>
    </source>
</evidence>
<name>A0A1D9MJT7_9ACTO</name>
<gene>
    <name evidence="15" type="primary">polA</name>
    <name evidence="18" type="ORF">BK816_04020</name>
</gene>
<dbReference type="InterPro" id="IPR020046">
    <property type="entry name" value="5-3_exonucl_a-hlix_arch_N"/>
</dbReference>
<dbReference type="GO" id="GO:0003677">
    <property type="term" value="F:DNA binding"/>
    <property type="evidence" value="ECO:0007669"/>
    <property type="project" value="UniProtKB-UniRule"/>
</dbReference>
<dbReference type="CDD" id="cd09898">
    <property type="entry name" value="H3TH_53EXO"/>
    <property type="match status" value="1"/>
</dbReference>
<dbReference type="InterPro" id="IPR008918">
    <property type="entry name" value="HhH2"/>
</dbReference>
<dbReference type="Gene3D" id="1.20.1060.10">
    <property type="entry name" value="Taq DNA Polymerase, Chain T, domain 4"/>
    <property type="match status" value="1"/>
</dbReference>
<keyword evidence="2 15" id="KW-0808">Transferase</keyword>
<evidence type="ECO:0000256" key="7">
    <source>
        <dbReference type="ARBA" id="ARBA00022801"/>
    </source>
</evidence>
<evidence type="ECO:0000256" key="14">
    <source>
        <dbReference type="NCBIfam" id="TIGR00593"/>
    </source>
</evidence>
<evidence type="ECO:0000256" key="6">
    <source>
        <dbReference type="ARBA" id="ARBA00022763"/>
    </source>
</evidence>
<dbReference type="InterPro" id="IPR043502">
    <property type="entry name" value="DNA/RNA_pol_sf"/>
</dbReference>
<evidence type="ECO:0000259" key="16">
    <source>
        <dbReference type="SMART" id="SM00475"/>
    </source>
</evidence>
<comment type="similarity">
    <text evidence="1 15">Belongs to the DNA polymerase type-A family.</text>
</comment>
<evidence type="ECO:0000313" key="18">
    <source>
        <dbReference type="EMBL" id="AOZ72564.1"/>
    </source>
</evidence>
<dbReference type="InterPro" id="IPR020045">
    <property type="entry name" value="DNA_polI_H3TH"/>
</dbReference>
<evidence type="ECO:0000313" key="19">
    <source>
        <dbReference type="Proteomes" id="UP000176288"/>
    </source>
</evidence>
<dbReference type="Gene3D" id="3.30.420.10">
    <property type="entry name" value="Ribonuclease H-like superfamily/Ribonuclease H"/>
    <property type="match status" value="1"/>
</dbReference>
<dbReference type="FunFam" id="1.10.150.20:FF:000003">
    <property type="entry name" value="DNA polymerase I"/>
    <property type="match status" value="1"/>
</dbReference>
<evidence type="ECO:0000256" key="15">
    <source>
        <dbReference type="RuleBase" id="RU004460"/>
    </source>
</evidence>
<dbReference type="Pfam" id="PF01367">
    <property type="entry name" value="5_3_exonuc"/>
    <property type="match status" value="1"/>
</dbReference>
<dbReference type="InterPro" id="IPR036279">
    <property type="entry name" value="5-3_exonuclease_C_sf"/>
</dbReference>
<dbReference type="InterPro" id="IPR002298">
    <property type="entry name" value="DNA_polymerase_A"/>
</dbReference>
<sequence length="910" mass="99846">MGKKLLVVDGHSLAFRAFFALPAENFATATGQHTNAIYGFMSMFARMLEEEHPTHVAVAFDLARESFRNEIYPDYKGGRESTPPEFKGQVPIIEQILEAMNIQVLTKTNYEADDILATLAYKGEKEGFEVLVASGDRDSFQLITDKVTVLWPGRSTADVKYMNPQAVVDKYQVTPKRYPELAALVGEGADNIPGVPGVGPKTAAQWLNKFDGLDNLLTRADEIGGKRGEALREHTEQVKLNRQINALLTDLELDCEWEDLERGTIDRSRVEELCDTLEFNRLRYRLIALDPQGGQVSAPESKSDPLGEVEITVADSKDQISAFASALLDSPSAVTLCAGSEDSKLATVLALVLSHNNQVLVAAPHLLDEDATNELLDFLNSEQEWVYADYKATAHQIATLGWELPKPSFDVTLAAYLANSDQRDYGLDKLSAKYLKLTLEAPAKASDQPTGQATQDTLFDESALDTKAMIAPEQTETWARQAKAISLLYPILEKHLSEINGLDLLNELELPTAVELFSMEQTGVAVSQPVLKTLKADLKHLVNTAHDNAIAAIGGQEVNLSSPKQLREILFEQLDMPKTKKTKTGAYTTNAAALEELFLKTQHPFLQALLEHRDKIKLLQTVEGLEKAIATDGRIHTTFLQTVAATGRLSSADPNLQNIPARTAEGRKIRSAFVPGKAAEGLLTADYSQIEMRIMAHLCGDQALLEAFQGGEDVHRSMASAVFNVKPEEVDSEQRAKIKAMSYGLVYGLSAYGLSNQLHISVGAAAELMEMYFARFGAVRDFLEGVVAQARKDGYTETIYGRRRYLPELNSTNRQLRTIAERAALNAPIQGSAADIIKRAMLLVAKQLRAEQLSSKLLLQVHDELILEIAPGEKEAVTKLVTEAMSGAALLDVPLEVSVGYGSSWEDAAH</sequence>
<evidence type="ECO:0000256" key="13">
    <source>
        <dbReference type="ARBA" id="ARBA00053603"/>
    </source>
</evidence>
<dbReference type="GO" id="GO:0008409">
    <property type="term" value="F:5'-3' exonuclease activity"/>
    <property type="evidence" value="ECO:0007669"/>
    <property type="project" value="UniProtKB-UniRule"/>
</dbReference>
<organism evidence="18 19">
    <name type="scientific">Boudabousia tangfeifanii</name>
    <dbReference type="NCBI Taxonomy" id="1912795"/>
    <lineage>
        <taxon>Bacteria</taxon>
        <taxon>Bacillati</taxon>
        <taxon>Actinomycetota</taxon>
        <taxon>Actinomycetes</taxon>
        <taxon>Actinomycetales</taxon>
        <taxon>Actinomycetaceae</taxon>
        <taxon>Boudabousia</taxon>
    </lineage>
</organism>
<comment type="function">
    <text evidence="13">In addition to polymerase activity, this DNA polymerase exhibits 3'-5' and 5'-3' exonuclease activity.</text>
</comment>
<dbReference type="CDD" id="cd09859">
    <property type="entry name" value="PIN_53EXO"/>
    <property type="match status" value="1"/>
</dbReference>
<dbReference type="CDD" id="cd06140">
    <property type="entry name" value="DNA_polA_I_Bacillus_like_exo"/>
    <property type="match status" value="1"/>
</dbReference>
<keyword evidence="5" id="KW-0540">Nuclease</keyword>
<dbReference type="FunFam" id="1.10.150.20:FF:000002">
    <property type="entry name" value="DNA polymerase I"/>
    <property type="match status" value="1"/>
</dbReference>
<dbReference type="SUPFAM" id="SSF56672">
    <property type="entry name" value="DNA/RNA polymerases"/>
    <property type="match status" value="1"/>
</dbReference>
<dbReference type="NCBIfam" id="TIGR00593">
    <property type="entry name" value="pola"/>
    <property type="match status" value="1"/>
</dbReference>
<dbReference type="FunFam" id="3.40.50.1010:FF:000001">
    <property type="entry name" value="DNA polymerase I"/>
    <property type="match status" value="1"/>
</dbReference>
<dbReference type="Pfam" id="PF02739">
    <property type="entry name" value="5_3_exonuc_N"/>
    <property type="match status" value="1"/>
</dbReference>
<evidence type="ECO:0000256" key="12">
    <source>
        <dbReference type="ARBA" id="ARBA00049244"/>
    </source>
</evidence>
<dbReference type="GO" id="GO:0006302">
    <property type="term" value="P:double-strand break repair"/>
    <property type="evidence" value="ECO:0007669"/>
    <property type="project" value="TreeGrafter"/>
</dbReference>
<evidence type="ECO:0000256" key="5">
    <source>
        <dbReference type="ARBA" id="ARBA00022722"/>
    </source>
</evidence>
<reference evidence="18 19" key="1">
    <citation type="submission" date="2016-10" db="EMBL/GenBank/DDBJ databases">
        <title>Actinomyces aegypiusis sp. nov., isolated from the Aegypius monachus in Qinghai Tibet Plateau China.</title>
        <authorList>
            <person name="Wang Y."/>
        </authorList>
    </citation>
    <scope>NUCLEOTIDE SEQUENCE [LARGE SCALE GENOMIC DNA]</scope>
    <source>
        <strain evidence="18 19">VUL4_3</strain>
    </source>
</reference>
<dbReference type="GO" id="GO:0006261">
    <property type="term" value="P:DNA-templated DNA replication"/>
    <property type="evidence" value="ECO:0007669"/>
    <property type="project" value="UniProtKB-UniRule"/>
</dbReference>
<dbReference type="AlphaFoldDB" id="A0A1D9MJT7"/>
<dbReference type="SMART" id="SM00279">
    <property type="entry name" value="HhH2"/>
    <property type="match status" value="1"/>
</dbReference>
<dbReference type="Gene3D" id="1.10.150.20">
    <property type="entry name" value="5' to 3' exonuclease, C-terminal subdomain"/>
    <property type="match status" value="2"/>
</dbReference>
<keyword evidence="11 15" id="KW-0234">DNA repair</keyword>
<dbReference type="STRING" id="1912795.BK816_04020"/>
<dbReference type="PRINTS" id="PR00868">
    <property type="entry name" value="DNAPOLI"/>
</dbReference>
<dbReference type="Pfam" id="PF00476">
    <property type="entry name" value="DNA_pol_A"/>
    <property type="match status" value="1"/>
</dbReference>
<dbReference type="SMART" id="SM00482">
    <property type="entry name" value="POLAc"/>
    <property type="match status" value="1"/>
</dbReference>
<keyword evidence="9 15" id="KW-0239">DNA-directed DNA polymerase</keyword>
<dbReference type="InterPro" id="IPR001098">
    <property type="entry name" value="DNA-dir_DNA_pol_A_palm_dom"/>
</dbReference>
<keyword evidence="7 15" id="KW-0378">Hydrolase</keyword>
<keyword evidence="6 15" id="KW-0227">DNA damage</keyword>
<dbReference type="Gene3D" id="3.30.70.370">
    <property type="match status" value="1"/>
</dbReference>
<dbReference type="InterPro" id="IPR029060">
    <property type="entry name" value="PIN-like_dom_sf"/>
</dbReference>
<dbReference type="Gene3D" id="3.40.50.1010">
    <property type="entry name" value="5'-nuclease"/>
    <property type="match status" value="1"/>
</dbReference>
<dbReference type="OrthoDB" id="9806424at2"/>
<dbReference type="SMART" id="SM00475">
    <property type="entry name" value="53EXOc"/>
    <property type="match status" value="1"/>
</dbReference>
<keyword evidence="8 15" id="KW-0269">Exonuclease</keyword>
<evidence type="ECO:0000256" key="3">
    <source>
        <dbReference type="ARBA" id="ARBA00022695"/>
    </source>
</evidence>
<dbReference type="NCBIfam" id="NF004397">
    <property type="entry name" value="PRK05755.1"/>
    <property type="match status" value="1"/>
</dbReference>
<dbReference type="KEGG" id="avu:BK816_04020"/>
<evidence type="ECO:0000256" key="9">
    <source>
        <dbReference type="ARBA" id="ARBA00022932"/>
    </source>
</evidence>
<proteinExistence type="inferred from homology"/>
<comment type="catalytic activity">
    <reaction evidence="12 15">
        <text>DNA(n) + a 2'-deoxyribonucleoside 5'-triphosphate = DNA(n+1) + diphosphate</text>
        <dbReference type="Rhea" id="RHEA:22508"/>
        <dbReference type="Rhea" id="RHEA-COMP:17339"/>
        <dbReference type="Rhea" id="RHEA-COMP:17340"/>
        <dbReference type="ChEBI" id="CHEBI:33019"/>
        <dbReference type="ChEBI" id="CHEBI:61560"/>
        <dbReference type="ChEBI" id="CHEBI:173112"/>
        <dbReference type="EC" id="2.7.7.7"/>
    </reaction>
</comment>
<keyword evidence="4 15" id="KW-0235">DNA replication</keyword>
<dbReference type="InterPro" id="IPR018320">
    <property type="entry name" value="DNA_polymerase_1"/>
</dbReference>
<accession>A0A1D9MJT7</accession>
<evidence type="ECO:0000256" key="8">
    <source>
        <dbReference type="ARBA" id="ARBA00022839"/>
    </source>
</evidence>
<dbReference type="EMBL" id="CP017812">
    <property type="protein sequence ID" value="AOZ72564.1"/>
    <property type="molecule type" value="Genomic_DNA"/>
</dbReference>
<dbReference type="SUPFAM" id="SSF53098">
    <property type="entry name" value="Ribonuclease H-like"/>
    <property type="match status" value="1"/>
</dbReference>
<keyword evidence="3 15" id="KW-0548">Nucleotidyltransferase</keyword>
<keyword evidence="19" id="KW-1185">Reference proteome</keyword>
<feature type="domain" description="DNA-directed DNA polymerase family A palm" evidence="17">
    <location>
        <begin position="666"/>
        <end position="873"/>
    </location>
</feature>
<dbReference type="InterPro" id="IPR036397">
    <property type="entry name" value="RNaseH_sf"/>
</dbReference>
<protein>
    <recommendedName>
        <fullName evidence="14 15">DNA polymerase I</fullName>
        <ecNumber evidence="14 15">2.7.7.7</ecNumber>
    </recommendedName>
</protein>
<dbReference type="PANTHER" id="PTHR10133:SF27">
    <property type="entry name" value="DNA POLYMERASE NU"/>
    <property type="match status" value="1"/>
</dbReference>
<dbReference type="InterPro" id="IPR012337">
    <property type="entry name" value="RNaseH-like_sf"/>
</dbReference>
<comment type="function">
    <text evidence="15">In addition to polymerase activity, this DNA polymerase exhibits 5'-3' exonuclease activity.</text>
</comment>
<dbReference type="CDD" id="cd08637">
    <property type="entry name" value="DNA_pol_A_pol_I_C"/>
    <property type="match status" value="1"/>
</dbReference>
<feature type="domain" description="5'-3' exonuclease" evidence="16">
    <location>
        <begin position="3"/>
        <end position="263"/>
    </location>
</feature>
<dbReference type="SUPFAM" id="SSF47807">
    <property type="entry name" value="5' to 3' exonuclease, C-terminal subdomain"/>
    <property type="match status" value="1"/>
</dbReference>
<keyword evidence="10 15" id="KW-0238">DNA-binding</keyword>
<dbReference type="EC" id="2.7.7.7" evidence="14 15"/>
<dbReference type="InterPro" id="IPR002421">
    <property type="entry name" value="5-3_exonuclease"/>
</dbReference>
<dbReference type="SUPFAM" id="SSF88723">
    <property type="entry name" value="PIN domain-like"/>
    <property type="match status" value="1"/>
</dbReference>
<evidence type="ECO:0000256" key="4">
    <source>
        <dbReference type="ARBA" id="ARBA00022705"/>
    </source>
</evidence>
<evidence type="ECO:0000256" key="1">
    <source>
        <dbReference type="ARBA" id="ARBA00007705"/>
    </source>
</evidence>
<dbReference type="PANTHER" id="PTHR10133">
    <property type="entry name" value="DNA POLYMERASE I"/>
    <property type="match status" value="1"/>
</dbReference>
<dbReference type="RefSeq" id="WP_071164030.1">
    <property type="nucleotide sequence ID" value="NZ_CP017812.1"/>
</dbReference>
<evidence type="ECO:0000259" key="17">
    <source>
        <dbReference type="SMART" id="SM00482"/>
    </source>
</evidence>
<evidence type="ECO:0000256" key="2">
    <source>
        <dbReference type="ARBA" id="ARBA00022679"/>
    </source>
</evidence>
<evidence type="ECO:0000256" key="11">
    <source>
        <dbReference type="ARBA" id="ARBA00023204"/>
    </source>
</evidence>
<dbReference type="GO" id="GO:0003887">
    <property type="term" value="F:DNA-directed DNA polymerase activity"/>
    <property type="evidence" value="ECO:0007669"/>
    <property type="project" value="UniProtKB-UniRule"/>
</dbReference>
<dbReference type="Proteomes" id="UP000176288">
    <property type="component" value="Chromosome"/>
</dbReference>